<feature type="region of interest" description="Disordered" evidence="11">
    <location>
        <begin position="403"/>
        <end position="432"/>
    </location>
</feature>
<gene>
    <name evidence="13" type="ORF">C8A05DRAFT_41368</name>
</gene>
<keyword evidence="4 10" id="KW-0540">Nuclease</keyword>
<evidence type="ECO:0000256" key="10">
    <source>
        <dbReference type="PROSITE-ProRule" id="PRU01389"/>
    </source>
</evidence>
<dbReference type="Pfam" id="PF18826">
    <property type="entry name" value="bVLRF1"/>
    <property type="match status" value="1"/>
</dbReference>
<proteinExistence type="inferred from homology"/>
<evidence type="ECO:0000259" key="12">
    <source>
        <dbReference type="PROSITE" id="PS52044"/>
    </source>
</evidence>
<comment type="caution">
    <text evidence="13">The sequence shown here is derived from an EMBL/GenBank/DDBJ whole genome shotgun (WGS) entry which is preliminary data.</text>
</comment>
<dbReference type="AlphaFoldDB" id="A0AAN6MTL9"/>
<keyword evidence="3 10" id="KW-0963">Cytoplasm</keyword>
<dbReference type="InterPro" id="IPR041175">
    <property type="entry name" value="VLRF1/Vms1"/>
</dbReference>
<dbReference type="SUPFAM" id="SSF48403">
    <property type="entry name" value="Ankyrin repeat"/>
    <property type="match status" value="1"/>
</dbReference>
<name>A0AAN6MTL9_9PEZI</name>
<reference evidence="13" key="2">
    <citation type="submission" date="2023-05" db="EMBL/GenBank/DDBJ databases">
        <authorList>
            <consortium name="Lawrence Berkeley National Laboratory"/>
            <person name="Steindorff A."/>
            <person name="Hensen N."/>
            <person name="Bonometti L."/>
            <person name="Westerberg I."/>
            <person name="Brannstrom I.O."/>
            <person name="Guillou S."/>
            <person name="Cros-Aarteil S."/>
            <person name="Calhoun S."/>
            <person name="Haridas S."/>
            <person name="Kuo A."/>
            <person name="Mondo S."/>
            <person name="Pangilinan J."/>
            <person name="Riley R."/>
            <person name="Labutti K."/>
            <person name="Andreopoulos B."/>
            <person name="Lipzen A."/>
            <person name="Chen C."/>
            <person name="Yanf M."/>
            <person name="Daum C."/>
            <person name="Ng V."/>
            <person name="Clum A."/>
            <person name="Ohm R."/>
            <person name="Martin F."/>
            <person name="Silar P."/>
            <person name="Natvig D."/>
            <person name="Lalanne C."/>
            <person name="Gautier V."/>
            <person name="Ament-Velasquez S.L."/>
            <person name="Kruys A."/>
            <person name="Hutchinson M.I."/>
            <person name="Powell A.J."/>
            <person name="Barry K."/>
            <person name="Miller A.N."/>
            <person name="Grigoriev I.V."/>
            <person name="Debuchy R."/>
            <person name="Gladieux P."/>
            <person name="Thoren M.H."/>
            <person name="Johannesson H."/>
        </authorList>
    </citation>
    <scope>NUCLEOTIDE SEQUENCE</scope>
    <source>
        <strain evidence="13">CBS 103.79</strain>
    </source>
</reference>
<comment type="domain">
    <text evidence="10">The VLRF1 domain mediates binding to the 60S ribosomal subunit.</text>
</comment>
<organism evidence="13 14">
    <name type="scientific">Staphylotrichum tortipilum</name>
    <dbReference type="NCBI Taxonomy" id="2831512"/>
    <lineage>
        <taxon>Eukaryota</taxon>
        <taxon>Fungi</taxon>
        <taxon>Dikarya</taxon>
        <taxon>Ascomycota</taxon>
        <taxon>Pezizomycotina</taxon>
        <taxon>Sordariomycetes</taxon>
        <taxon>Sordariomycetidae</taxon>
        <taxon>Sordariales</taxon>
        <taxon>Chaetomiaceae</taxon>
        <taxon>Staphylotrichum</taxon>
    </lineage>
</organism>
<keyword evidence="9" id="KW-0175">Coiled coil</keyword>
<feature type="region of interest" description="Disordered" evidence="11">
    <location>
        <begin position="563"/>
        <end position="657"/>
    </location>
</feature>
<dbReference type="PROSITE" id="PS00028">
    <property type="entry name" value="ZINC_FINGER_C2H2_1"/>
    <property type="match status" value="1"/>
</dbReference>
<evidence type="ECO:0000256" key="8">
    <source>
        <dbReference type="ARBA" id="ARBA00023043"/>
    </source>
</evidence>
<keyword evidence="6 10" id="KW-0255">Endonuclease</keyword>
<dbReference type="GO" id="GO:0016787">
    <property type="term" value="F:hydrolase activity"/>
    <property type="evidence" value="ECO:0007669"/>
    <property type="project" value="UniProtKB-KW"/>
</dbReference>
<keyword evidence="8" id="KW-0040">ANK repeat</keyword>
<dbReference type="PROSITE" id="PS52044">
    <property type="entry name" value="VLRF1"/>
    <property type="match status" value="1"/>
</dbReference>
<dbReference type="GO" id="GO:0005737">
    <property type="term" value="C:cytoplasm"/>
    <property type="evidence" value="ECO:0007669"/>
    <property type="project" value="UniProtKB-SubCell"/>
</dbReference>
<evidence type="ECO:0000256" key="6">
    <source>
        <dbReference type="ARBA" id="ARBA00022759"/>
    </source>
</evidence>
<reference evidence="13" key="1">
    <citation type="journal article" date="2023" name="Mol. Phylogenet. Evol.">
        <title>Genome-scale phylogeny and comparative genomics of the fungal order Sordariales.</title>
        <authorList>
            <person name="Hensen N."/>
            <person name="Bonometti L."/>
            <person name="Westerberg I."/>
            <person name="Brannstrom I.O."/>
            <person name="Guillou S."/>
            <person name="Cros-Aarteil S."/>
            <person name="Calhoun S."/>
            <person name="Haridas S."/>
            <person name="Kuo A."/>
            <person name="Mondo S."/>
            <person name="Pangilinan J."/>
            <person name="Riley R."/>
            <person name="LaButti K."/>
            <person name="Andreopoulos B."/>
            <person name="Lipzen A."/>
            <person name="Chen C."/>
            <person name="Yan M."/>
            <person name="Daum C."/>
            <person name="Ng V."/>
            <person name="Clum A."/>
            <person name="Steindorff A."/>
            <person name="Ohm R.A."/>
            <person name="Martin F."/>
            <person name="Silar P."/>
            <person name="Natvig D.O."/>
            <person name="Lalanne C."/>
            <person name="Gautier V."/>
            <person name="Ament-Velasquez S.L."/>
            <person name="Kruys A."/>
            <person name="Hutchinson M.I."/>
            <person name="Powell A.J."/>
            <person name="Barry K."/>
            <person name="Miller A.N."/>
            <person name="Grigoriev I.V."/>
            <person name="Debuchy R."/>
            <person name="Gladieux P."/>
            <person name="Hiltunen Thoren M."/>
            <person name="Johannesson H."/>
        </authorList>
    </citation>
    <scope>NUCLEOTIDE SEQUENCE</scope>
    <source>
        <strain evidence="13">CBS 103.79</strain>
    </source>
</reference>
<feature type="active site" evidence="10">
    <location>
        <position position="298"/>
    </location>
</feature>
<evidence type="ECO:0000256" key="2">
    <source>
        <dbReference type="ARBA" id="ARBA00009262"/>
    </source>
</evidence>
<feature type="region of interest" description="Disordered" evidence="11">
    <location>
        <begin position="114"/>
        <end position="138"/>
    </location>
</feature>
<evidence type="ECO:0000256" key="1">
    <source>
        <dbReference type="ARBA" id="ARBA00004496"/>
    </source>
</evidence>
<evidence type="ECO:0000256" key="7">
    <source>
        <dbReference type="ARBA" id="ARBA00022801"/>
    </source>
</evidence>
<evidence type="ECO:0000256" key="11">
    <source>
        <dbReference type="SAM" id="MobiDB-lite"/>
    </source>
</evidence>
<dbReference type="EMBL" id="MU855348">
    <property type="protein sequence ID" value="KAK3905738.1"/>
    <property type="molecule type" value="Genomic_DNA"/>
</dbReference>
<dbReference type="PANTHER" id="PTHR16036">
    <property type="entry name" value="ANKYRIN REPEAT AND ZINC FINGER DOMAIN-CONTAINING PROTEIN 1"/>
    <property type="match status" value="1"/>
</dbReference>
<dbReference type="PANTHER" id="PTHR16036:SF2">
    <property type="entry name" value="TRNA ENDONUCLEASE ANKZF1"/>
    <property type="match status" value="1"/>
</dbReference>
<evidence type="ECO:0000256" key="4">
    <source>
        <dbReference type="ARBA" id="ARBA00022722"/>
    </source>
</evidence>
<dbReference type="Gene3D" id="1.25.40.20">
    <property type="entry name" value="Ankyrin repeat-containing domain"/>
    <property type="match status" value="1"/>
</dbReference>
<protein>
    <recommendedName>
        <fullName evidence="12">VLRF1 domain-containing protein</fullName>
    </recommendedName>
</protein>
<dbReference type="GO" id="GO:0004519">
    <property type="term" value="F:endonuclease activity"/>
    <property type="evidence" value="ECO:0007669"/>
    <property type="project" value="UniProtKB-KW"/>
</dbReference>
<evidence type="ECO:0000313" key="13">
    <source>
        <dbReference type="EMBL" id="KAK3905738.1"/>
    </source>
</evidence>
<dbReference type="InterPro" id="IPR047139">
    <property type="entry name" value="ANKZ1/VMS1"/>
</dbReference>
<evidence type="ECO:0000313" key="14">
    <source>
        <dbReference type="Proteomes" id="UP001303889"/>
    </source>
</evidence>
<feature type="compositionally biased region" description="Basic and acidic residues" evidence="11">
    <location>
        <begin position="615"/>
        <end position="649"/>
    </location>
</feature>
<evidence type="ECO:0000256" key="5">
    <source>
        <dbReference type="ARBA" id="ARBA00022737"/>
    </source>
</evidence>
<evidence type="ECO:0000256" key="9">
    <source>
        <dbReference type="ARBA" id="ARBA00023054"/>
    </source>
</evidence>
<feature type="region of interest" description="Disordered" evidence="11">
    <location>
        <begin position="150"/>
        <end position="173"/>
    </location>
</feature>
<accession>A0AAN6MTL9</accession>
<keyword evidence="7 10" id="KW-0378">Hydrolase</keyword>
<sequence length="657" mass="72292">MDKAQDALLRRPLYLYDLPPEILSSLALKPDAGLPALIDDAPTNATPSPGQSAAPASADNVLGTQACSLCSMSFVTVQEQREHLKTDLHYYNLKQKLNGLRPISEAEFEKLVDENDVSISGSDTEGGEDEEDEPARKETTLSALLKKQASLAEKRGANDDDAGEESKTKKRRAGKPTLLWFSSPSLPENTYYGAYRAIFTAGELEKEEAIIDAIKQRQLPPISMPRAAKDGNTVPPAYNGRHIFLCMIGGGHFAAMVVCLAPRQSKHGSVGPLNREAVVLAHKTFHRYTTRRKQGGSQSANDNAKGAAHSAGSTLRRYNEQALVDDVRELLKDWKALIDTSDLLFIRATGMTNRRTLFGPYDDQVLRLNDPRVRGFPFTTRRATQNELMRSFIELTRLKVKEIHPEAAPAPSDETAKSSKPNPDSKPAPPKLTEQEEAALFHTTQLQALIRRSKLPALLSYLTTNNLPPSFLFQPADSQQNHHAPTPLHLAAAQNSAPLVSGLLTRASADPTTLSSEGKTPFDLAGDRATRDAFRVARAELGESAWDWDAARVPAPLARAEAEKRAERERVAAEREEDVRRKAEEERLKVEGPKVEDGGKRRKGGQLLSGGLPKTAEERRSEEARGLTAEQRVRLERERRARAAEERIRRMQGGGGG</sequence>
<feature type="domain" description="VLRF1" evidence="12">
    <location>
        <begin position="239"/>
        <end position="398"/>
    </location>
</feature>
<comment type="subcellular location">
    <subcellularLocation>
        <location evidence="1">Cytoplasm</location>
    </subcellularLocation>
</comment>
<keyword evidence="14" id="KW-1185">Reference proteome</keyword>
<comment type="similarity">
    <text evidence="2 10">Belongs to the ANKZF1/VMS1 family.</text>
</comment>
<dbReference type="Proteomes" id="UP001303889">
    <property type="component" value="Unassembled WGS sequence"/>
</dbReference>
<keyword evidence="5" id="KW-0677">Repeat</keyword>
<feature type="region of interest" description="Disordered" evidence="11">
    <location>
        <begin position="290"/>
        <end position="313"/>
    </location>
</feature>
<evidence type="ECO:0000256" key="3">
    <source>
        <dbReference type="ARBA" id="ARBA00022490"/>
    </source>
</evidence>
<feature type="compositionally biased region" description="Basic and acidic residues" evidence="11">
    <location>
        <begin position="563"/>
        <end position="599"/>
    </location>
</feature>
<dbReference type="InterPro" id="IPR013087">
    <property type="entry name" value="Znf_C2H2_type"/>
</dbReference>
<dbReference type="InterPro" id="IPR036770">
    <property type="entry name" value="Ankyrin_rpt-contain_sf"/>
</dbReference>
<dbReference type="GO" id="GO:0036503">
    <property type="term" value="P:ERAD pathway"/>
    <property type="evidence" value="ECO:0007669"/>
    <property type="project" value="TreeGrafter"/>
</dbReference>